<keyword evidence="3" id="KW-1185">Reference proteome</keyword>
<reference evidence="2" key="1">
    <citation type="submission" date="2021-09" db="EMBL/GenBank/DDBJ databases">
        <authorList>
            <consortium name="AG Swart"/>
            <person name="Singh M."/>
            <person name="Singh A."/>
            <person name="Seah K."/>
            <person name="Emmerich C."/>
        </authorList>
    </citation>
    <scope>NUCLEOTIDE SEQUENCE</scope>
    <source>
        <strain evidence="2">ATCC30299</strain>
    </source>
</reference>
<feature type="compositionally biased region" description="Polar residues" evidence="1">
    <location>
        <begin position="174"/>
        <end position="200"/>
    </location>
</feature>
<proteinExistence type="predicted"/>
<accession>A0AAU9INY5</accession>
<comment type="caution">
    <text evidence="2">The sequence shown here is derived from an EMBL/GenBank/DDBJ whole genome shotgun (WGS) entry which is preliminary data.</text>
</comment>
<dbReference type="Proteomes" id="UP001162131">
    <property type="component" value="Unassembled WGS sequence"/>
</dbReference>
<gene>
    <name evidence="2" type="ORF">BSTOLATCC_MIC7646</name>
</gene>
<dbReference type="EMBL" id="CAJZBQ010000009">
    <property type="protein sequence ID" value="CAG9312854.1"/>
    <property type="molecule type" value="Genomic_DNA"/>
</dbReference>
<dbReference type="AlphaFoldDB" id="A0AAU9INY5"/>
<evidence type="ECO:0000256" key="1">
    <source>
        <dbReference type="SAM" id="MobiDB-lite"/>
    </source>
</evidence>
<evidence type="ECO:0000313" key="3">
    <source>
        <dbReference type="Proteomes" id="UP001162131"/>
    </source>
</evidence>
<name>A0AAU9INY5_9CILI</name>
<sequence length="236" mass="25898">MADLIEGLLKICCNESLCKCLSTDCCSICQSMPCDIFSNIGSCCCKMCECCLASSAIGNISGDCKCKCRFPKCSDCDQILFAHCVQKVIHNTAGVSIWCDYWCNGISRGIKRCCDCLNIFTCFGIPINDNVYYNSYGNNYNNNYNNNIVVINEMGNSEGQKNSNQVTKKADSTPAATANPEYSHTANPEYSQIEIQNNSQAEEEGNGKENEEMQGQAPMIEADESISAINVEIESD</sequence>
<protein>
    <submittedName>
        <fullName evidence="2">Uncharacterized protein</fullName>
    </submittedName>
</protein>
<organism evidence="2 3">
    <name type="scientific">Blepharisma stoltei</name>
    <dbReference type="NCBI Taxonomy" id="1481888"/>
    <lineage>
        <taxon>Eukaryota</taxon>
        <taxon>Sar</taxon>
        <taxon>Alveolata</taxon>
        <taxon>Ciliophora</taxon>
        <taxon>Postciliodesmatophora</taxon>
        <taxon>Heterotrichea</taxon>
        <taxon>Heterotrichida</taxon>
        <taxon>Blepharismidae</taxon>
        <taxon>Blepharisma</taxon>
    </lineage>
</organism>
<feature type="region of interest" description="Disordered" evidence="1">
    <location>
        <begin position="159"/>
        <end position="236"/>
    </location>
</feature>
<evidence type="ECO:0000313" key="2">
    <source>
        <dbReference type="EMBL" id="CAG9312854.1"/>
    </source>
</evidence>